<evidence type="ECO:0000313" key="2">
    <source>
        <dbReference type="EMBL" id="BCJ98386.1"/>
    </source>
</evidence>
<evidence type="ECO:0000313" key="3">
    <source>
        <dbReference type="Proteomes" id="UP000515703"/>
    </source>
</evidence>
<dbReference type="EMBL" id="AP023368">
    <property type="protein sequence ID" value="BCJ98386.1"/>
    <property type="molecule type" value="Genomic_DNA"/>
</dbReference>
<organism evidence="2 3">
    <name type="scientific">Anaerocolumna chitinilytica</name>
    <dbReference type="NCBI Taxonomy" id="1727145"/>
    <lineage>
        <taxon>Bacteria</taxon>
        <taxon>Bacillati</taxon>
        <taxon>Bacillota</taxon>
        <taxon>Clostridia</taxon>
        <taxon>Lachnospirales</taxon>
        <taxon>Lachnospiraceae</taxon>
        <taxon>Anaerocolumna</taxon>
    </lineage>
</organism>
<gene>
    <name evidence="2" type="ORF">bsdcttw_14270</name>
</gene>
<feature type="region of interest" description="Disordered" evidence="1">
    <location>
        <begin position="208"/>
        <end position="235"/>
    </location>
</feature>
<dbReference type="AlphaFoldDB" id="A0A7I8DQ32"/>
<reference evidence="2 3" key="2">
    <citation type="submission" date="2020-08" db="EMBL/GenBank/DDBJ databases">
        <authorList>
            <person name="Ueki A."/>
            <person name="Tonouchi A."/>
        </authorList>
    </citation>
    <scope>NUCLEOTIDE SEQUENCE [LARGE SCALE GENOMIC DNA]</scope>
    <source>
        <strain evidence="2 3">CTTW</strain>
    </source>
</reference>
<dbReference type="RefSeq" id="WP_185258717.1">
    <property type="nucleotide sequence ID" value="NZ_AP023368.1"/>
</dbReference>
<reference evidence="2 3" key="1">
    <citation type="submission" date="2020-08" db="EMBL/GenBank/DDBJ databases">
        <title>Draft genome sequencing of an Anaerocolumna strain isolated from anoxic soil subjected to BSD treatment.</title>
        <authorList>
            <person name="Uek A."/>
            <person name="Tonouchi A."/>
        </authorList>
    </citation>
    <scope>NUCLEOTIDE SEQUENCE [LARGE SCALE GENOMIC DNA]</scope>
    <source>
        <strain evidence="2 3">CTTW</strain>
    </source>
</reference>
<dbReference type="KEGG" id="acht:bsdcttw_14270"/>
<proteinExistence type="predicted"/>
<keyword evidence="3" id="KW-1185">Reference proteome</keyword>
<evidence type="ECO:0000256" key="1">
    <source>
        <dbReference type="SAM" id="MobiDB-lite"/>
    </source>
</evidence>
<sequence length="235" mass="27733">MDKNNFKIGELLRDEFNEKQLDEIMIGILSEIDISKIAKSYYHHAQIRELRIGLEHGLDITCYSDRFLHSKDMAIIRKAMEQGFDVGLLLDRDLNFKQREQIYLGMVSGIRYQSYSSSVNNEWKMLEVRVGLEEGFDLTSYLNTHNHNQIHQIRVGYEKKLDVHIFDDPRFKQAQMAEIIDGLLQGLEVSQYADYNLSIEQMRAKKADLKRENVRNKQRSRKGERLNDKRNYKTI</sequence>
<accession>A0A7I8DQ32</accession>
<name>A0A7I8DQ32_9FIRM</name>
<protein>
    <submittedName>
        <fullName evidence="2">Uncharacterized protein</fullName>
    </submittedName>
</protein>
<dbReference type="Proteomes" id="UP000515703">
    <property type="component" value="Chromosome"/>
</dbReference>